<protein>
    <submittedName>
        <fullName evidence="1">Uncharacterized protein</fullName>
    </submittedName>
</protein>
<evidence type="ECO:0000313" key="1">
    <source>
        <dbReference type="EMBL" id="MDE8564554.1"/>
    </source>
</evidence>
<evidence type="ECO:0000313" key="2">
    <source>
        <dbReference type="Proteomes" id="UP001213979"/>
    </source>
</evidence>
<dbReference type="EMBL" id="JAQOTG010000011">
    <property type="protein sequence ID" value="MDE8564554.1"/>
    <property type="molecule type" value="Genomic_DNA"/>
</dbReference>
<comment type="caution">
    <text evidence="1">The sequence shown here is derived from an EMBL/GenBank/DDBJ whole genome shotgun (WGS) entry which is preliminary data.</text>
</comment>
<accession>A0ABT5W5H3</accession>
<dbReference type="RefSeq" id="WP_275191995.1">
    <property type="nucleotide sequence ID" value="NZ_JAQOTG010000011.1"/>
</dbReference>
<proteinExistence type="predicted"/>
<sequence length="84" mass="9948">MGQCFRKEEDDAYVKCGWCIRKNDKQMEDFKELVIFWGLEPLFTVGVKFKNGLYLGVSLYGHEDFPDCYAVGLNEANDEFRWFF</sequence>
<organism evidence="1 2">
    <name type="scientific">Anoxybacteroides rupiense</name>
    <dbReference type="NCBI Taxonomy" id="311460"/>
    <lineage>
        <taxon>Bacteria</taxon>
        <taxon>Bacillati</taxon>
        <taxon>Bacillota</taxon>
        <taxon>Bacilli</taxon>
        <taxon>Bacillales</taxon>
        <taxon>Anoxybacillaceae</taxon>
        <taxon>Anoxybacteroides</taxon>
    </lineage>
</organism>
<gene>
    <name evidence="1" type="ORF">PNH38_11800</name>
</gene>
<dbReference type="Proteomes" id="UP001213979">
    <property type="component" value="Unassembled WGS sequence"/>
</dbReference>
<reference evidence="1 2" key="1">
    <citation type="submission" date="2023-01" db="EMBL/GenBank/DDBJ databases">
        <title>Genome-based reclassification of Anoxybacillus geothermalis as a later heterotypic synonym of Anoxybacillus rupiensis.</title>
        <authorList>
            <person name="Inan Bektas K."/>
            <person name="Canakci S."/>
            <person name="Belduz A.A."/>
            <person name="Guler H.H."/>
        </authorList>
    </citation>
    <scope>NUCLEOTIDE SEQUENCE [LARGE SCALE GENOMIC DNA]</scope>
    <source>
        <strain evidence="1 2">DSM 17127</strain>
    </source>
</reference>
<keyword evidence="2" id="KW-1185">Reference proteome</keyword>
<name>A0ABT5W5H3_9BACL</name>